<dbReference type="GO" id="GO:0000160">
    <property type="term" value="P:phosphorelay signal transduction system"/>
    <property type="evidence" value="ECO:0007669"/>
    <property type="project" value="InterPro"/>
</dbReference>
<accession>A0AAN2BLA5</accession>
<feature type="modified residue" description="4-aspartylphosphate" evidence="2">
    <location>
        <position position="53"/>
    </location>
</feature>
<keyword evidence="6" id="KW-1185">Reference proteome</keyword>
<feature type="region of interest" description="Disordered" evidence="3">
    <location>
        <begin position="147"/>
        <end position="168"/>
    </location>
</feature>
<dbReference type="InterPro" id="IPR001789">
    <property type="entry name" value="Sig_transdc_resp-reg_receiver"/>
</dbReference>
<dbReference type="PROSITE" id="PS50110">
    <property type="entry name" value="RESPONSE_REGULATORY"/>
    <property type="match status" value="1"/>
</dbReference>
<organism evidence="5 6">
    <name type="scientific">Marinagarivorans cellulosilyticus</name>
    <dbReference type="NCBI Taxonomy" id="2721545"/>
    <lineage>
        <taxon>Bacteria</taxon>
        <taxon>Pseudomonadati</taxon>
        <taxon>Pseudomonadota</taxon>
        <taxon>Gammaproteobacteria</taxon>
        <taxon>Cellvibrionales</taxon>
        <taxon>Cellvibrionaceae</taxon>
        <taxon>Marinagarivorans</taxon>
    </lineage>
</organism>
<evidence type="ECO:0000313" key="5">
    <source>
        <dbReference type="EMBL" id="BCD98899.1"/>
    </source>
</evidence>
<reference evidence="5 6" key="1">
    <citation type="journal article" date="2022" name="IScience">
        <title>An ultrasensitive nanofiber-based assay for enzymatic hydrolysis and deep-sea microbial degradation of cellulose.</title>
        <authorList>
            <person name="Tsudome M."/>
            <person name="Tachioka M."/>
            <person name="Miyazaki M."/>
            <person name="Uchimura K."/>
            <person name="Tsuda M."/>
            <person name="Takaki Y."/>
            <person name="Deguchi S."/>
        </authorList>
    </citation>
    <scope>NUCLEOTIDE SEQUENCE [LARGE SCALE GENOMIC DNA]</scope>
    <source>
        <strain evidence="5 6">GE09</strain>
    </source>
</reference>
<dbReference type="Proteomes" id="UP001320119">
    <property type="component" value="Chromosome"/>
</dbReference>
<evidence type="ECO:0000259" key="4">
    <source>
        <dbReference type="PROSITE" id="PS50110"/>
    </source>
</evidence>
<evidence type="ECO:0000313" key="6">
    <source>
        <dbReference type="Proteomes" id="UP001320119"/>
    </source>
</evidence>
<dbReference type="AlphaFoldDB" id="A0AAN2BLA5"/>
<dbReference type="InterPro" id="IPR011006">
    <property type="entry name" value="CheY-like_superfamily"/>
</dbReference>
<protein>
    <recommendedName>
        <fullName evidence="4">Response regulatory domain-containing protein</fullName>
    </recommendedName>
</protein>
<feature type="domain" description="Response regulatory" evidence="4">
    <location>
        <begin position="4"/>
        <end position="120"/>
    </location>
</feature>
<evidence type="ECO:0000256" key="1">
    <source>
        <dbReference type="ARBA" id="ARBA00022553"/>
    </source>
</evidence>
<dbReference type="Gene3D" id="3.40.50.2300">
    <property type="match status" value="1"/>
</dbReference>
<dbReference type="PANTHER" id="PTHR44591">
    <property type="entry name" value="STRESS RESPONSE REGULATOR PROTEIN 1"/>
    <property type="match status" value="1"/>
</dbReference>
<proteinExistence type="predicted"/>
<dbReference type="InterPro" id="IPR050595">
    <property type="entry name" value="Bact_response_regulator"/>
</dbReference>
<dbReference type="SMART" id="SM00448">
    <property type="entry name" value="REC"/>
    <property type="match status" value="1"/>
</dbReference>
<dbReference type="Pfam" id="PF00072">
    <property type="entry name" value="Response_reg"/>
    <property type="match status" value="1"/>
</dbReference>
<sequence length="482" mass="51970">MAKRALIVDDSKTAQVRLRKMLERFEVDVDISSSAEEALGYLSYRQPSVIFLDHHMEGMSGLSALKIIKSNPATALIPVVMYTSEQGDVYVGQARALGALDIISKEVIKHSSIEKVLSSLGIPALGTNKDTGDIPSHDAPGSVVKEAKAPIGKSKPSSISQWGDDAGNKPSSDYVATTDLNKVQVQVGKLFEIHIAKVRQEIEDNTKFLMRRLSKEIQDKSAPKLGAAVKSAPAEPDLPEQDLLAGEAVRAGATRTSLWPLILIIVLVGFACYQMLDARETQRQSLLQIEMLTDQLGEQGAVVDQVLETVVAQQRVPKSGADARVMLDALGWAVNVNPTVPFGEKALNDERIYMLGELLALLKAANFGGTVFIDVHLGDYCVIKAPTGEWVLPEDDAALDSCVFIAEQAEEVSLGEQVSVGFLNYLHSTPVLTDGGISVELASMGYDSPKFSYPSATNATTAGQWNLAASRNSRLAFSFSPE</sequence>
<gene>
    <name evidence="5" type="ORF">MARGE09_P3100</name>
</gene>
<keyword evidence="1 2" id="KW-0597">Phosphoprotein</keyword>
<evidence type="ECO:0000256" key="3">
    <source>
        <dbReference type="SAM" id="MobiDB-lite"/>
    </source>
</evidence>
<dbReference type="EMBL" id="AP023086">
    <property type="protein sequence ID" value="BCD98899.1"/>
    <property type="molecule type" value="Genomic_DNA"/>
</dbReference>
<dbReference type="PANTHER" id="PTHR44591:SF3">
    <property type="entry name" value="RESPONSE REGULATORY DOMAIN-CONTAINING PROTEIN"/>
    <property type="match status" value="1"/>
</dbReference>
<evidence type="ECO:0000256" key="2">
    <source>
        <dbReference type="PROSITE-ProRule" id="PRU00169"/>
    </source>
</evidence>
<dbReference type="CDD" id="cd00156">
    <property type="entry name" value="REC"/>
    <property type="match status" value="1"/>
</dbReference>
<dbReference type="KEGG" id="marq:MARGE09_P3100"/>
<dbReference type="SUPFAM" id="SSF52172">
    <property type="entry name" value="CheY-like"/>
    <property type="match status" value="1"/>
</dbReference>
<name>A0AAN2BLA5_9GAMM</name>
<dbReference type="RefSeq" id="WP_236983592.1">
    <property type="nucleotide sequence ID" value="NZ_AP023086.1"/>
</dbReference>